<dbReference type="Proteomes" id="UP000756921">
    <property type="component" value="Unassembled WGS sequence"/>
</dbReference>
<keyword evidence="3" id="KW-1185">Reference proteome</keyword>
<comment type="caution">
    <text evidence="2">The sequence shown here is derived from an EMBL/GenBank/DDBJ whole genome shotgun (WGS) entry which is preliminary data.</text>
</comment>
<sequence length="136" mass="14550">MEPLSALSLASSVVQLVDFSIKFVTNTREIYKSADGASNAHSFLSNATSTLSELSATIVDELGNDFLVNKKSSWLRAKFEKTGPDDNGGRAKRAADKQLANLADQSRKVAAAPQSKLDSLKRTPNGGNGTLRKRPA</sequence>
<proteinExistence type="predicted"/>
<feature type="region of interest" description="Disordered" evidence="1">
    <location>
        <begin position="102"/>
        <end position="136"/>
    </location>
</feature>
<gene>
    <name evidence="2" type="ORF">PMIN01_10356</name>
</gene>
<evidence type="ECO:0000313" key="2">
    <source>
        <dbReference type="EMBL" id="KAF9731339.1"/>
    </source>
</evidence>
<dbReference type="AlphaFoldDB" id="A0A9P6G9K9"/>
<reference evidence="2" key="1">
    <citation type="journal article" date="2020" name="Mol. Plant Microbe Interact.">
        <title>Genome Sequence of the Biocontrol Agent Coniothyrium minitans strain Conio (IMI 134523).</title>
        <authorList>
            <person name="Patel D."/>
            <person name="Shittu T.A."/>
            <person name="Baroncelli R."/>
            <person name="Muthumeenakshi S."/>
            <person name="Osborne T.H."/>
            <person name="Janganan T.K."/>
            <person name="Sreenivasaprasad S."/>
        </authorList>
    </citation>
    <scope>NUCLEOTIDE SEQUENCE</scope>
    <source>
        <strain evidence="2">Conio</strain>
    </source>
</reference>
<name>A0A9P6G9K9_9PLEO</name>
<dbReference type="EMBL" id="WJXW01000012">
    <property type="protein sequence ID" value="KAF9731339.1"/>
    <property type="molecule type" value="Genomic_DNA"/>
</dbReference>
<evidence type="ECO:0000256" key="1">
    <source>
        <dbReference type="SAM" id="MobiDB-lite"/>
    </source>
</evidence>
<evidence type="ECO:0000313" key="3">
    <source>
        <dbReference type="Proteomes" id="UP000756921"/>
    </source>
</evidence>
<accession>A0A9P6G9K9</accession>
<evidence type="ECO:0008006" key="4">
    <source>
        <dbReference type="Google" id="ProtNLM"/>
    </source>
</evidence>
<protein>
    <recommendedName>
        <fullName evidence="4">Fungal N-terminal domain-containing protein</fullName>
    </recommendedName>
</protein>
<organism evidence="2 3">
    <name type="scientific">Paraphaeosphaeria minitans</name>
    <dbReference type="NCBI Taxonomy" id="565426"/>
    <lineage>
        <taxon>Eukaryota</taxon>
        <taxon>Fungi</taxon>
        <taxon>Dikarya</taxon>
        <taxon>Ascomycota</taxon>
        <taxon>Pezizomycotina</taxon>
        <taxon>Dothideomycetes</taxon>
        <taxon>Pleosporomycetidae</taxon>
        <taxon>Pleosporales</taxon>
        <taxon>Massarineae</taxon>
        <taxon>Didymosphaeriaceae</taxon>
        <taxon>Paraphaeosphaeria</taxon>
    </lineage>
</organism>